<keyword evidence="2" id="KW-1133">Transmembrane helix</keyword>
<evidence type="ECO:0000313" key="4">
    <source>
        <dbReference type="Proteomes" id="UP001604277"/>
    </source>
</evidence>
<comment type="caution">
    <text evidence="3">The sequence shown here is derived from an EMBL/GenBank/DDBJ whole genome shotgun (WGS) entry which is preliminary data.</text>
</comment>
<evidence type="ECO:0000313" key="3">
    <source>
        <dbReference type="EMBL" id="KAL2520646.1"/>
    </source>
</evidence>
<feature type="region of interest" description="Disordered" evidence="1">
    <location>
        <begin position="1"/>
        <end position="34"/>
    </location>
</feature>
<protein>
    <recommendedName>
        <fullName evidence="5">Sugar transporter</fullName>
    </recommendedName>
</protein>
<organism evidence="3 4">
    <name type="scientific">Forsythia ovata</name>
    <dbReference type="NCBI Taxonomy" id="205694"/>
    <lineage>
        <taxon>Eukaryota</taxon>
        <taxon>Viridiplantae</taxon>
        <taxon>Streptophyta</taxon>
        <taxon>Embryophyta</taxon>
        <taxon>Tracheophyta</taxon>
        <taxon>Spermatophyta</taxon>
        <taxon>Magnoliopsida</taxon>
        <taxon>eudicotyledons</taxon>
        <taxon>Gunneridae</taxon>
        <taxon>Pentapetalae</taxon>
        <taxon>asterids</taxon>
        <taxon>lamiids</taxon>
        <taxon>Lamiales</taxon>
        <taxon>Oleaceae</taxon>
        <taxon>Forsythieae</taxon>
        <taxon>Forsythia</taxon>
    </lineage>
</organism>
<name>A0ABD1U6K4_9LAMI</name>
<dbReference type="PANTHER" id="PTHR34358">
    <property type="entry name" value="OS03G0411600 PROTEIN"/>
    <property type="match status" value="1"/>
</dbReference>
<proteinExistence type="predicted"/>
<reference evidence="4" key="1">
    <citation type="submission" date="2024-07" db="EMBL/GenBank/DDBJ databases">
        <title>Two chromosome-level genome assemblies of Korean endemic species Abeliophyllum distichum and Forsythia ovata (Oleaceae).</title>
        <authorList>
            <person name="Jang H."/>
        </authorList>
    </citation>
    <scope>NUCLEOTIDE SEQUENCE [LARGE SCALE GENOMIC DNA]</scope>
</reference>
<feature type="transmembrane region" description="Helical" evidence="2">
    <location>
        <begin position="45"/>
        <end position="66"/>
    </location>
</feature>
<dbReference type="PANTHER" id="PTHR34358:SF2">
    <property type="entry name" value="OS03G0411600 PROTEIN"/>
    <property type="match status" value="1"/>
</dbReference>
<dbReference type="Proteomes" id="UP001604277">
    <property type="component" value="Unassembled WGS sequence"/>
</dbReference>
<sequence length="260" mass="29677">MKDDDALPISTPTSSSAVTSSSSVIPKKENYSDSSSVFGRGRYKFWALAAILLLAFWSMLTGTVTLRWSAGNLNRLSDNLDPPARDDLDVLDMEEREKLVKHVWDVYTNSRRIRLPGFWQEAFVAAYEDLTSEVPEVREAAISEIARMSTRYVSVEPPPLRSSSSLSIRELSLKQAEHREMTSGGRPAGEYKKSTSSTCGCKQGWPEQHYPHRIQKKQLRSYDKNQCPRYGKYNQVEENAMTLHQLVWQVRPTPLCYFME</sequence>
<accession>A0ABD1U6K4</accession>
<gene>
    <name evidence="3" type="ORF">Fot_24569</name>
</gene>
<evidence type="ECO:0000256" key="1">
    <source>
        <dbReference type="SAM" id="MobiDB-lite"/>
    </source>
</evidence>
<dbReference type="EMBL" id="JBFOLJ010000007">
    <property type="protein sequence ID" value="KAL2520646.1"/>
    <property type="molecule type" value="Genomic_DNA"/>
</dbReference>
<dbReference type="AlphaFoldDB" id="A0ABD1U6K4"/>
<dbReference type="InterPro" id="IPR010608">
    <property type="entry name" value="DUF1195"/>
</dbReference>
<dbReference type="Pfam" id="PF06708">
    <property type="entry name" value="DUF1195"/>
    <property type="match status" value="1"/>
</dbReference>
<evidence type="ECO:0000256" key="2">
    <source>
        <dbReference type="SAM" id="Phobius"/>
    </source>
</evidence>
<evidence type="ECO:0008006" key="5">
    <source>
        <dbReference type="Google" id="ProtNLM"/>
    </source>
</evidence>
<keyword evidence="4" id="KW-1185">Reference proteome</keyword>
<feature type="region of interest" description="Disordered" evidence="1">
    <location>
        <begin position="176"/>
        <end position="196"/>
    </location>
</feature>
<feature type="compositionally biased region" description="Low complexity" evidence="1">
    <location>
        <begin position="8"/>
        <end position="25"/>
    </location>
</feature>
<keyword evidence="2" id="KW-0812">Transmembrane</keyword>
<keyword evidence="2" id="KW-0472">Membrane</keyword>